<evidence type="ECO:0000313" key="1">
    <source>
        <dbReference type="EMBL" id="MBW3467912.1"/>
    </source>
</evidence>
<gene>
    <name evidence="1" type="ORF">EGN73_08790</name>
</gene>
<dbReference type="EMBL" id="RPHB01000003">
    <property type="protein sequence ID" value="MBW3467912.1"/>
    <property type="molecule type" value="Genomic_DNA"/>
</dbReference>
<dbReference type="RefSeq" id="WP_219288410.1">
    <property type="nucleotide sequence ID" value="NZ_RPHB01000003.1"/>
</dbReference>
<evidence type="ECO:0000313" key="2">
    <source>
        <dbReference type="Proteomes" id="UP000727490"/>
    </source>
</evidence>
<sequence length="109" mass="12410">MEDSFDFTWYYGENGDGDLYGTLENGSSFSFESKLLRASQTMVLLIEPSKKFTEEKMFDHTSQCFNFEVTVAYTGKNFKTEKAKIGRSEDGSFLCEDGTVMFLTNISLQ</sequence>
<keyword evidence="2" id="KW-1185">Reference proteome</keyword>
<reference evidence="1 2" key="1">
    <citation type="journal article" date="2020" name="Syst. Appl. Microbiol.">
        <title>Arthrospiribacter ruber gen. nov., sp. nov., a novel bacterium isolated from Arthrospira cultures.</title>
        <authorList>
            <person name="Waleron M."/>
            <person name="Misztak A."/>
            <person name="Waleron M.M."/>
            <person name="Furmaniak M."/>
            <person name="Mrozik A."/>
            <person name="Waleron K."/>
        </authorList>
    </citation>
    <scope>NUCLEOTIDE SEQUENCE [LARGE SCALE GENOMIC DNA]</scope>
    <source>
        <strain evidence="1 2">DPMB0001</strain>
    </source>
</reference>
<protein>
    <submittedName>
        <fullName evidence="1">Uncharacterized protein</fullName>
    </submittedName>
</protein>
<dbReference type="AlphaFoldDB" id="A0A951IXM0"/>
<accession>A0A951IXM0</accession>
<comment type="caution">
    <text evidence="1">The sequence shown here is derived from an EMBL/GenBank/DDBJ whole genome shotgun (WGS) entry which is preliminary data.</text>
</comment>
<proteinExistence type="predicted"/>
<name>A0A951IXM0_9BACT</name>
<dbReference type="Proteomes" id="UP000727490">
    <property type="component" value="Unassembled WGS sequence"/>
</dbReference>
<organism evidence="1 2">
    <name type="scientific">Arthrospiribacter ruber</name>
    <dbReference type="NCBI Taxonomy" id="2487934"/>
    <lineage>
        <taxon>Bacteria</taxon>
        <taxon>Pseudomonadati</taxon>
        <taxon>Bacteroidota</taxon>
        <taxon>Cytophagia</taxon>
        <taxon>Cytophagales</taxon>
        <taxon>Cyclobacteriaceae</taxon>
        <taxon>Arthrospiribacter</taxon>
    </lineage>
</organism>